<evidence type="ECO:0000313" key="1">
    <source>
        <dbReference type="EMBL" id="TKF32164.1"/>
    </source>
</evidence>
<proteinExistence type="predicted"/>
<evidence type="ECO:0000313" key="2">
    <source>
        <dbReference type="Proteomes" id="UP000307574"/>
    </source>
</evidence>
<dbReference type="EMBL" id="SYUV01000031">
    <property type="protein sequence ID" value="TKF32164.1"/>
    <property type="molecule type" value="Genomic_DNA"/>
</dbReference>
<dbReference type="Proteomes" id="UP000307574">
    <property type="component" value="Unassembled WGS sequence"/>
</dbReference>
<name>A0A4U1ZC18_9VIBR</name>
<sequence length="239" mass="27731">MNLNKNKAKTFTYSEAVKTVLIGLGKPKIAEPTRRFIDKLSSYADKPYSLKSLNSVDCRQRDSQRRVRERMIRVLNTIITYVDWASFRLGVAKPKELDPVKHSSMRKRYLAIYGEEIPESTWFRYIDKLIRAGYLSSQAMDLLDKEEGKIRGVAGYKWLTMKLFKELGFKSGWIDLQRQKAMLRLDKANLSNVWPTYASKLSKQKRAAAIDLETYQTDTNKGLFDTEWCRDPLDGCLTH</sequence>
<gene>
    <name evidence="1" type="ORF">FCV50_10075</name>
</gene>
<dbReference type="AlphaFoldDB" id="A0A4U1ZC18"/>
<reference evidence="1 2" key="1">
    <citation type="submission" date="2019-04" db="EMBL/GenBank/DDBJ databases">
        <title>A reverse ecology approach based on a biological definition of microbial populations.</title>
        <authorList>
            <person name="Arevalo P."/>
            <person name="Vaninsberghe D."/>
            <person name="Elsherbini J."/>
            <person name="Gore J."/>
            <person name="Polz M."/>
        </authorList>
    </citation>
    <scope>NUCLEOTIDE SEQUENCE [LARGE SCALE GENOMIC DNA]</scope>
    <source>
        <strain evidence="1 2">10N.261.46.F4</strain>
    </source>
</reference>
<comment type="caution">
    <text evidence="1">The sequence shown here is derived from an EMBL/GenBank/DDBJ whole genome shotgun (WGS) entry which is preliminary data.</text>
</comment>
<accession>A0A4U1ZC18</accession>
<protein>
    <submittedName>
        <fullName evidence="1">Uncharacterized protein</fullName>
    </submittedName>
</protein>
<dbReference type="RefSeq" id="WP_132715026.1">
    <property type="nucleotide sequence ID" value="NZ_SYUV01000031.1"/>
</dbReference>
<organism evidence="1 2">
    <name type="scientific">Vibrio kanaloae</name>
    <dbReference type="NCBI Taxonomy" id="170673"/>
    <lineage>
        <taxon>Bacteria</taxon>
        <taxon>Pseudomonadati</taxon>
        <taxon>Pseudomonadota</taxon>
        <taxon>Gammaproteobacteria</taxon>
        <taxon>Vibrionales</taxon>
        <taxon>Vibrionaceae</taxon>
        <taxon>Vibrio</taxon>
    </lineage>
</organism>